<sequence length="533" mass="58941">MSDATSPTILAWYGTSTTASKASFRRWTIVALAFAILYFGNGFYRNKTADLWAHPDQAIPVKVLQSMHARSDLDTDWAKADLPEYFRVCRYNFSGYLIAAYAIIRFNQPDAFTDDLRLNVELRRISRVFSTLTLLLVFLLLATKRGIPAGVACALAVASVPQLLQDANYARPEALSTFCFTLCFAICLLRPMTTVRRSIALTAVALLSGFLASIKITYAVTALFLIPIVVDQWSHSRDHGVRITTLGLIIALATVGLMVGFVIGAPATLLDPAGYLDGLQALQRQYAVGHPPHGRIEAGMFSQGAAIAGYYLAALGALPLLLHLAGYVGKGLNSAKYAYLAILIITLGGFLLQKVFFERNFSLLLPSFVIIAIVGLDNLVQWLGRWLPKPIWSSWPQAVLSAFLLLFCWSSAFLVTRDLAAFFDRRPYLAMRESREAFSGEVMIRIGATSLSRLSFADVHAKRYPKGETCALYSVSTFNDDWSSRFLRDLPARFRIVDTIASTFSGIPVSTLHTYHSPTDYLFIDASQCEEDE</sequence>
<feature type="transmembrane region" description="Helical" evidence="1">
    <location>
        <begin position="246"/>
        <end position="270"/>
    </location>
</feature>
<gene>
    <name evidence="2" type="ORF">SAMN06296416_107215</name>
</gene>
<keyword evidence="1" id="KW-1133">Transmembrane helix</keyword>
<feature type="transmembrane region" description="Helical" evidence="1">
    <location>
        <begin position="305"/>
        <end position="325"/>
    </location>
</feature>
<feature type="transmembrane region" description="Helical" evidence="1">
    <location>
        <begin position="395"/>
        <end position="416"/>
    </location>
</feature>
<dbReference type="EMBL" id="OCND01000007">
    <property type="protein sequence ID" value="SOD55618.1"/>
    <property type="molecule type" value="Genomic_DNA"/>
</dbReference>
<evidence type="ECO:0000313" key="3">
    <source>
        <dbReference type="Proteomes" id="UP000219374"/>
    </source>
</evidence>
<organism evidence="2 3">
    <name type="scientific">Pseudoxanthomonas wuyuanensis</name>
    <dbReference type="NCBI Taxonomy" id="1073196"/>
    <lineage>
        <taxon>Bacteria</taxon>
        <taxon>Pseudomonadati</taxon>
        <taxon>Pseudomonadota</taxon>
        <taxon>Gammaproteobacteria</taxon>
        <taxon>Lysobacterales</taxon>
        <taxon>Lysobacteraceae</taxon>
        <taxon>Pseudoxanthomonas</taxon>
    </lineage>
</organism>
<evidence type="ECO:0000256" key="1">
    <source>
        <dbReference type="SAM" id="Phobius"/>
    </source>
</evidence>
<dbReference type="OrthoDB" id="8150723at2"/>
<keyword evidence="1" id="KW-0812">Transmembrane</keyword>
<feature type="transmembrane region" description="Helical" evidence="1">
    <location>
        <begin position="363"/>
        <end position="383"/>
    </location>
</feature>
<dbReference type="Proteomes" id="UP000219374">
    <property type="component" value="Unassembled WGS sequence"/>
</dbReference>
<reference evidence="2 3" key="1">
    <citation type="submission" date="2017-09" db="EMBL/GenBank/DDBJ databases">
        <authorList>
            <person name="Ehlers B."/>
            <person name="Leendertz F.H."/>
        </authorList>
    </citation>
    <scope>NUCLEOTIDE SEQUENCE [LARGE SCALE GENOMIC DNA]</scope>
    <source>
        <strain evidence="2 3">CGMCC 1.10978</strain>
    </source>
</reference>
<proteinExistence type="predicted"/>
<feature type="transmembrane region" description="Helical" evidence="1">
    <location>
        <begin position="337"/>
        <end position="356"/>
    </location>
</feature>
<evidence type="ECO:0008006" key="4">
    <source>
        <dbReference type="Google" id="ProtNLM"/>
    </source>
</evidence>
<protein>
    <recommendedName>
        <fullName evidence="4">Dolichyl-phosphate-mannose-protein mannosyltransferase</fullName>
    </recommendedName>
</protein>
<dbReference type="RefSeq" id="WP_097122781.1">
    <property type="nucleotide sequence ID" value="NZ_OCND01000007.1"/>
</dbReference>
<name>A0A286DAE3_9GAMM</name>
<keyword evidence="1" id="KW-0472">Membrane</keyword>
<keyword evidence="3" id="KW-1185">Reference proteome</keyword>
<feature type="transmembrane region" description="Helical" evidence="1">
    <location>
        <begin position="24"/>
        <end position="44"/>
    </location>
</feature>
<feature type="transmembrane region" description="Helical" evidence="1">
    <location>
        <begin position="169"/>
        <end position="189"/>
    </location>
</feature>
<dbReference type="AlphaFoldDB" id="A0A286DAE3"/>
<evidence type="ECO:0000313" key="2">
    <source>
        <dbReference type="EMBL" id="SOD55618.1"/>
    </source>
</evidence>
<accession>A0A286DAE3</accession>
<feature type="transmembrane region" description="Helical" evidence="1">
    <location>
        <begin position="201"/>
        <end position="226"/>
    </location>
</feature>